<dbReference type="EMBL" id="LT608143">
    <property type="protein sequence ID" value="SCM20248.1"/>
    <property type="molecule type" value="Genomic_DNA"/>
</dbReference>
<dbReference type="OrthoDB" id="365974at2759"/>
<evidence type="ECO:0000313" key="8">
    <source>
        <dbReference type="Proteomes" id="UP000219974"/>
    </source>
</evidence>
<dbReference type="Proteomes" id="UP000069549">
    <property type="component" value="Chromosome 7"/>
</dbReference>
<dbReference type="Proteomes" id="UP000220214">
    <property type="component" value="Chromosome 7"/>
</dbReference>
<dbReference type="VEuPathDB" id="PlasmoDB:PBANKA_0707100"/>
<sequence length="494" mass="57739">MTSQMENPNPSNVPYTFEHSKNLGNKILKPIRQEKVVKVPVTKYVEKLIEKEEIKYVNKYVDVIKPIITYKTKHIPKHIYLDKIKYEPKLIEKEKIIHIPKIEYRNKIIEIPIYVHKENIIEKKVPIIIEHVIPVLKVNKIEREVLTDMIQIPEICKMPKNEDTMRNEVSSNKLIEENKASVIGITKENTDIYNKETYRNVDSIEEPVVINEQKEFSNYENEKIKRDDISNCSISKAPSSEDSYKVTIDRKNETMYNDETNEDARYDEIPENASNMINHEINSKTQLQNNLNENYYDVNENRRNQNISHLSIHLPMSQMVSRESVEQAYTNISHDNNNNSYVPSLNHLIKNNKYINSNNMDNRYSERNINDLINSQYVQESFTASRRNIPTNANGSMSQQYHENLKNYIEIDQQKTHIPSNMNISCENYSVSQKVCNNTNQIGVDKQNFTPYYANSNGQAIVSVRPATILEYSPKPRKFKSRFCNIMNKCCGGE</sequence>
<evidence type="ECO:0000313" key="9">
    <source>
        <dbReference type="Proteomes" id="UP000220214"/>
    </source>
</evidence>
<gene>
    <name evidence="1" type="primary">IMC1i</name>
    <name evidence="1" type="ORF">PBK173_000126600</name>
    <name evidence="3" type="ORF">PBNK65E_000120000</name>
    <name evidence="2" type="ORF">PBNK65NY_000119400</name>
    <name evidence="5" type="ORF">PBSP11A_000119600</name>
    <name evidence="4" type="ORF">PBSP11RLL_000119300</name>
</gene>
<dbReference type="EMBL" id="LT160027">
    <property type="protein sequence ID" value="CXI24013.1"/>
    <property type="molecule type" value="Genomic_DNA"/>
</dbReference>
<evidence type="ECO:0000313" key="5">
    <source>
        <dbReference type="EMBL" id="SCO60276.1"/>
    </source>
</evidence>
<evidence type="ECO:0000313" key="3">
    <source>
        <dbReference type="EMBL" id="SCN23870.1"/>
    </source>
</evidence>
<dbReference type="EMBL" id="LT608255">
    <property type="protein sequence ID" value="SCO60276.1"/>
    <property type="molecule type" value="Genomic_DNA"/>
</dbReference>
<dbReference type="Proteomes" id="UP000516480">
    <property type="component" value="Chromosome 7"/>
</dbReference>
<evidence type="ECO:0000313" key="1">
    <source>
        <dbReference type="EMBL" id="CXI24013.1"/>
    </source>
</evidence>
<dbReference type="EMBL" id="LT614633">
    <property type="protein sequence ID" value="SCN23870.1"/>
    <property type="molecule type" value="Genomic_DNA"/>
</dbReference>
<evidence type="ECO:0000313" key="10">
    <source>
        <dbReference type="Proteomes" id="UP000516480"/>
    </source>
</evidence>
<dbReference type="OMA" id="KNETMYN"/>
<name>A0A122I2N5_PLABE</name>
<accession>A0A122I2N5</accession>
<dbReference type="AlphaFoldDB" id="A0A122I2N5"/>
<dbReference type="Proteomes" id="UP000219974">
    <property type="component" value="Chromosome 7"/>
</dbReference>
<evidence type="ECO:0000313" key="7">
    <source>
        <dbReference type="Proteomes" id="UP000219860"/>
    </source>
</evidence>
<evidence type="ECO:0000313" key="2">
    <source>
        <dbReference type="EMBL" id="SCM20248.1"/>
    </source>
</evidence>
<organism evidence="1 6">
    <name type="scientific">Plasmodium berghei</name>
    <dbReference type="NCBI Taxonomy" id="5821"/>
    <lineage>
        <taxon>Eukaryota</taxon>
        <taxon>Sar</taxon>
        <taxon>Alveolata</taxon>
        <taxon>Apicomplexa</taxon>
        <taxon>Aconoidasida</taxon>
        <taxon>Haemosporida</taxon>
        <taxon>Plasmodiidae</taxon>
        <taxon>Plasmodium</taxon>
        <taxon>Plasmodium (Vinckeia)</taxon>
    </lineage>
</organism>
<evidence type="ECO:0000313" key="6">
    <source>
        <dbReference type="Proteomes" id="UP000069549"/>
    </source>
</evidence>
<evidence type="ECO:0000313" key="4">
    <source>
        <dbReference type="EMBL" id="SCO59279.1"/>
    </source>
</evidence>
<proteinExistence type="predicted"/>
<dbReference type="EMBL" id="LT608271">
    <property type="protein sequence ID" value="SCO59279.1"/>
    <property type="molecule type" value="Genomic_DNA"/>
</dbReference>
<reference evidence="1 6" key="1">
    <citation type="submission" date="2016-02" db="EMBL/GenBank/DDBJ databases">
        <authorList>
            <consortium name="Pathogen Informatics"/>
        </authorList>
    </citation>
    <scope>NUCLEOTIDE SEQUENCE [LARGE SCALE GENOMIC DNA]</scope>
    <source>
        <strain evidence="1 6">K173</strain>
        <strain evidence="2 10">NK65 ny</strain>
        <strain evidence="3 9">NK65e</strain>
        <strain evidence="5 7">SP11 Antwerpcl1</strain>
        <strain evidence="4 8">SP11 RLL</strain>
    </source>
</reference>
<dbReference type="Pfam" id="PF12314">
    <property type="entry name" value="IMCp"/>
    <property type="match status" value="1"/>
</dbReference>
<protein>
    <submittedName>
        <fullName evidence="1">Inner membrane complex protein 1i</fullName>
    </submittedName>
</protein>
<dbReference type="InterPro" id="IPR022086">
    <property type="entry name" value="IMCp"/>
</dbReference>
<dbReference type="Proteomes" id="UP000219860">
    <property type="component" value="Chromosome 7"/>
</dbReference>